<dbReference type="Gene3D" id="1.10.10.10">
    <property type="entry name" value="Winged helix-like DNA-binding domain superfamily/Winged helix DNA-binding domain"/>
    <property type="match status" value="1"/>
</dbReference>
<gene>
    <name evidence="1" type="ORF">G3569_10565</name>
</gene>
<dbReference type="Pfam" id="PF02082">
    <property type="entry name" value="Rrf2"/>
    <property type="match status" value="1"/>
</dbReference>
<dbReference type="InterPro" id="IPR030489">
    <property type="entry name" value="TR_Rrf2-type_CS"/>
</dbReference>
<dbReference type="InterPro" id="IPR000944">
    <property type="entry name" value="Tscrpt_reg_Rrf2"/>
</dbReference>
<evidence type="ECO:0000313" key="2">
    <source>
        <dbReference type="Proteomes" id="UP000479132"/>
    </source>
</evidence>
<protein>
    <submittedName>
        <fullName evidence="1">Rrf2 family transcriptional regulator</fullName>
    </submittedName>
</protein>
<reference evidence="1 2" key="1">
    <citation type="submission" date="2020-02" db="EMBL/GenBank/DDBJ databases">
        <title>Aliifodinibius halophilus 2W32, complete genome.</title>
        <authorList>
            <person name="Li Y."/>
            <person name="Wu S."/>
        </authorList>
    </citation>
    <scope>NUCLEOTIDE SEQUENCE [LARGE SCALE GENOMIC DNA]</scope>
    <source>
        <strain evidence="1 2">2W32</strain>
    </source>
</reference>
<dbReference type="NCBIfam" id="TIGR00738">
    <property type="entry name" value="rrf2_super"/>
    <property type="match status" value="1"/>
</dbReference>
<dbReference type="EMBL" id="JAALLS010000012">
    <property type="protein sequence ID" value="NGP88801.1"/>
    <property type="molecule type" value="Genomic_DNA"/>
</dbReference>
<dbReference type="PANTHER" id="PTHR33221">
    <property type="entry name" value="WINGED HELIX-TURN-HELIX TRANSCRIPTIONAL REGULATOR, RRF2 FAMILY"/>
    <property type="match status" value="1"/>
</dbReference>
<dbReference type="Proteomes" id="UP000479132">
    <property type="component" value="Unassembled WGS sequence"/>
</dbReference>
<accession>A0A6M1T9U1</accession>
<dbReference type="InterPro" id="IPR036388">
    <property type="entry name" value="WH-like_DNA-bd_sf"/>
</dbReference>
<dbReference type="PROSITE" id="PS01332">
    <property type="entry name" value="HTH_RRF2_1"/>
    <property type="match status" value="1"/>
</dbReference>
<keyword evidence="2" id="KW-1185">Reference proteome</keyword>
<comment type="caution">
    <text evidence="1">The sequence shown here is derived from an EMBL/GenBank/DDBJ whole genome shotgun (WGS) entry which is preliminary data.</text>
</comment>
<evidence type="ECO:0000313" key="1">
    <source>
        <dbReference type="EMBL" id="NGP88801.1"/>
    </source>
</evidence>
<name>A0A6M1T9U1_9BACT</name>
<dbReference type="PROSITE" id="PS51197">
    <property type="entry name" value="HTH_RRF2_2"/>
    <property type="match status" value="1"/>
</dbReference>
<dbReference type="SUPFAM" id="SSF46785">
    <property type="entry name" value="Winged helix' DNA-binding domain"/>
    <property type="match status" value="1"/>
</dbReference>
<dbReference type="InterPro" id="IPR036390">
    <property type="entry name" value="WH_DNA-bd_sf"/>
</dbReference>
<sequence length="149" mass="16612">MKLLSQGTQYALSAVIVLSRQPKGTTISAADLAKPLNCPAPYLSQVLSKLKPSGILESRRGLNGGVLLARPPSDITLMEVVEAIDGTDFFTRCFMGIEGCGDIDPCPFHSFWAKERDNIKKWLMNTTFDKIEENMSDSWFNLRLHFSKD</sequence>
<organism evidence="1 2">
    <name type="scientific">Fodinibius halophilus</name>
    <dbReference type="NCBI Taxonomy" id="1736908"/>
    <lineage>
        <taxon>Bacteria</taxon>
        <taxon>Pseudomonadati</taxon>
        <taxon>Balneolota</taxon>
        <taxon>Balneolia</taxon>
        <taxon>Balneolales</taxon>
        <taxon>Balneolaceae</taxon>
        <taxon>Fodinibius</taxon>
    </lineage>
</organism>
<dbReference type="RefSeq" id="WP_165268893.1">
    <property type="nucleotide sequence ID" value="NZ_JAALLS010000012.1"/>
</dbReference>
<dbReference type="PANTHER" id="PTHR33221:SF15">
    <property type="entry name" value="HTH-TYPE TRANSCRIPTIONAL REGULATOR YWGB-RELATED"/>
    <property type="match status" value="1"/>
</dbReference>
<proteinExistence type="predicted"/>
<dbReference type="GO" id="GO:0005829">
    <property type="term" value="C:cytosol"/>
    <property type="evidence" value="ECO:0007669"/>
    <property type="project" value="TreeGrafter"/>
</dbReference>
<dbReference type="AlphaFoldDB" id="A0A6M1T9U1"/>
<dbReference type="GO" id="GO:0003700">
    <property type="term" value="F:DNA-binding transcription factor activity"/>
    <property type="evidence" value="ECO:0007669"/>
    <property type="project" value="TreeGrafter"/>
</dbReference>